<dbReference type="Proteomes" id="UP000198951">
    <property type="component" value="Unassembled WGS sequence"/>
</dbReference>
<dbReference type="GO" id="GO:0004803">
    <property type="term" value="F:transposase activity"/>
    <property type="evidence" value="ECO:0007669"/>
    <property type="project" value="InterPro"/>
</dbReference>
<dbReference type="NCBIfam" id="NF047646">
    <property type="entry name" value="REP_Tyr_transpos"/>
    <property type="match status" value="1"/>
</dbReference>
<dbReference type="InterPro" id="IPR036515">
    <property type="entry name" value="Transposase_17_sf"/>
</dbReference>
<dbReference type="GO" id="GO:0006313">
    <property type="term" value="P:DNA transposition"/>
    <property type="evidence" value="ECO:0007669"/>
    <property type="project" value="InterPro"/>
</dbReference>
<evidence type="ECO:0000259" key="1">
    <source>
        <dbReference type="SMART" id="SM01321"/>
    </source>
</evidence>
<evidence type="ECO:0000313" key="2">
    <source>
        <dbReference type="EMBL" id="SEA17038.1"/>
    </source>
</evidence>
<dbReference type="InterPro" id="IPR002686">
    <property type="entry name" value="Transposase_17"/>
</dbReference>
<proteinExistence type="predicted"/>
<feature type="domain" description="Transposase IS200-like" evidence="1">
    <location>
        <begin position="9"/>
        <end position="148"/>
    </location>
</feature>
<name>A0A1H3Z0T1_9FLAO</name>
<sequence>MSTKYKATTTEECYFITITTVGWIDVFTRLNQKQNIINSLKYCQENKGLEIYAYCIMSSHIHLLCKATSGFILSDIMRDFKRFTSKKILQIITEEPESRREWMLAYFKNACEHLKSEQDFKVWQNGYHAEHIFSNKFIRQKIDYIHFNPVKDKIVALPEDYYFSSARNYAELENDMDVVILDLF</sequence>
<dbReference type="SMART" id="SM01321">
    <property type="entry name" value="Y1_Tnp"/>
    <property type="match status" value="1"/>
</dbReference>
<dbReference type="GO" id="GO:0043565">
    <property type="term" value="F:sequence-specific DNA binding"/>
    <property type="evidence" value="ECO:0007669"/>
    <property type="project" value="TreeGrafter"/>
</dbReference>
<dbReference type="AlphaFoldDB" id="A0A1H3Z0T1"/>
<dbReference type="Pfam" id="PF01797">
    <property type="entry name" value="Y1_Tnp"/>
    <property type="match status" value="1"/>
</dbReference>
<dbReference type="OrthoDB" id="9788881at2"/>
<accession>A0A1H3Z0T1</accession>
<dbReference type="InterPro" id="IPR052715">
    <property type="entry name" value="RAYT_transposase"/>
</dbReference>
<dbReference type="SUPFAM" id="SSF143422">
    <property type="entry name" value="Transposase IS200-like"/>
    <property type="match status" value="1"/>
</dbReference>
<organism evidence="2 3">
    <name type="scientific">Flavobacterium gillisiae</name>
    <dbReference type="NCBI Taxonomy" id="150146"/>
    <lineage>
        <taxon>Bacteria</taxon>
        <taxon>Pseudomonadati</taxon>
        <taxon>Bacteroidota</taxon>
        <taxon>Flavobacteriia</taxon>
        <taxon>Flavobacteriales</taxon>
        <taxon>Flavobacteriaceae</taxon>
        <taxon>Flavobacterium</taxon>
    </lineage>
</organism>
<dbReference type="Gene3D" id="3.30.70.1290">
    <property type="entry name" value="Transposase IS200-like"/>
    <property type="match status" value="1"/>
</dbReference>
<dbReference type="EMBL" id="FNRD01000002">
    <property type="protein sequence ID" value="SEA17038.1"/>
    <property type="molecule type" value="Genomic_DNA"/>
</dbReference>
<reference evidence="3" key="1">
    <citation type="submission" date="2016-10" db="EMBL/GenBank/DDBJ databases">
        <authorList>
            <person name="Varghese N."/>
            <person name="Submissions S."/>
        </authorList>
    </citation>
    <scope>NUCLEOTIDE SEQUENCE [LARGE SCALE GENOMIC DNA]</scope>
    <source>
        <strain evidence="3">DSM 22376</strain>
    </source>
</reference>
<protein>
    <submittedName>
        <fullName evidence="2">REP element-mobilizing transposase RayT</fullName>
    </submittedName>
</protein>
<keyword evidence="3" id="KW-1185">Reference proteome</keyword>
<dbReference type="PANTHER" id="PTHR36966">
    <property type="entry name" value="REP-ASSOCIATED TYROSINE TRANSPOSASE"/>
    <property type="match status" value="1"/>
</dbReference>
<dbReference type="PANTHER" id="PTHR36966:SF1">
    <property type="entry name" value="REP-ASSOCIATED TYROSINE TRANSPOSASE"/>
    <property type="match status" value="1"/>
</dbReference>
<gene>
    <name evidence="2" type="ORF">SAMN05443667_102197</name>
</gene>
<dbReference type="RefSeq" id="WP_091085340.1">
    <property type="nucleotide sequence ID" value="NZ_FNRD01000002.1"/>
</dbReference>
<evidence type="ECO:0000313" key="3">
    <source>
        <dbReference type="Proteomes" id="UP000198951"/>
    </source>
</evidence>